<dbReference type="InterPro" id="IPR051172">
    <property type="entry name" value="Chlamydia_OmcB"/>
</dbReference>
<proteinExistence type="predicted"/>
<dbReference type="AlphaFoldDB" id="A0A327NK55"/>
<dbReference type="Proteomes" id="UP000249016">
    <property type="component" value="Unassembled WGS sequence"/>
</dbReference>
<dbReference type="EMBL" id="QLII01000001">
    <property type="protein sequence ID" value="RAI75173.1"/>
    <property type="molecule type" value="Genomic_DNA"/>
</dbReference>
<protein>
    <recommendedName>
        <fullName evidence="1">DUF11 domain-containing protein</fullName>
    </recommendedName>
</protein>
<evidence type="ECO:0000259" key="1">
    <source>
        <dbReference type="Pfam" id="PF01345"/>
    </source>
</evidence>
<keyword evidence="3" id="KW-1185">Reference proteome</keyword>
<gene>
    <name evidence="2" type="ORF">HMF3257_14980</name>
</gene>
<organism evidence="2 3">
    <name type="scientific">Spirosoma telluris</name>
    <dbReference type="NCBI Taxonomy" id="2183553"/>
    <lineage>
        <taxon>Bacteria</taxon>
        <taxon>Pseudomonadati</taxon>
        <taxon>Bacteroidota</taxon>
        <taxon>Cytophagia</taxon>
        <taxon>Cytophagales</taxon>
        <taxon>Cytophagaceae</taxon>
        <taxon>Spirosoma</taxon>
    </lineage>
</organism>
<evidence type="ECO:0000313" key="3">
    <source>
        <dbReference type="Proteomes" id="UP000249016"/>
    </source>
</evidence>
<name>A0A327NK55_9BACT</name>
<comment type="caution">
    <text evidence="2">The sequence shown here is derived from an EMBL/GenBank/DDBJ whole genome shotgun (WGS) entry which is preliminary data.</text>
</comment>
<dbReference type="Gene3D" id="2.60.40.740">
    <property type="match status" value="1"/>
</dbReference>
<dbReference type="Pfam" id="PF01345">
    <property type="entry name" value="DUF11"/>
    <property type="match status" value="1"/>
</dbReference>
<reference evidence="2 3" key="1">
    <citation type="submission" date="2018-06" db="EMBL/GenBank/DDBJ databases">
        <title>Spirosoma sp. HMF3257 Genome sequencing and assembly.</title>
        <authorList>
            <person name="Kang H."/>
            <person name="Cha I."/>
            <person name="Kim H."/>
            <person name="Kang J."/>
            <person name="Joh K."/>
        </authorList>
    </citation>
    <scope>NUCLEOTIDE SEQUENCE [LARGE SCALE GENOMIC DNA]</scope>
    <source>
        <strain evidence="2 3">HMF3257</strain>
    </source>
</reference>
<dbReference type="PANTHER" id="PTHR34819:SF3">
    <property type="entry name" value="CELL SURFACE PROTEIN"/>
    <property type="match status" value="1"/>
</dbReference>
<dbReference type="InterPro" id="IPR047589">
    <property type="entry name" value="DUF11_rpt"/>
</dbReference>
<dbReference type="NCBIfam" id="TIGR01451">
    <property type="entry name" value="B_ant_repeat"/>
    <property type="match status" value="1"/>
</dbReference>
<dbReference type="OrthoDB" id="961007at2"/>
<dbReference type="InterPro" id="IPR001434">
    <property type="entry name" value="OmcB-like_DUF11"/>
</dbReference>
<accession>A0A327NK55</accession>
<sequence>MSGTDKAKDSDADLITGKTQSVTLAAGEFNPTLDAGFYLPAPTLSLDKFVDKSKAKIGDVLTYTLVLTNSGTGSATNVVVHDSSSIGLTYVANSATAPAGTTFTAGVPSSSWSIATISGGQSLSLTFQARADSSGILYNKATIPGDTATVCTSIPIIMCAGDVYTFRLTVAPVAVVTSGIKTMSNSLVRLPMCWM</sequence>
<feature type="domain" description="DUF11" evidence="1">
    <location>
        <begin position="44"/>
        <end position="146"/>
    </location>
</feature>
<dbReference type="PANTHER" id="PTHR34819">
    <property type="entry name" value="LARGE CYSTEINE-RICH PERIPLASMIC PROTEIN OMCB"/>
    <property type="match status" value="1"/>
</dbReference>
<evidence type="ECO:0000313" key="2">
    <source>
        <dbReference type="EMBL" id="RAI75173.1"/>
    </source>
</evidence>